<keyword evidence="3" id="KW-1185">Reference proteome</keyword>
<name>A0A0P1GKP7_9RHOB</name>
<dbReference type="RefSeq" id="WP_165592402.1">
    <property type="nucleotide sequence ID" value="NZ_CYSD01000012.1"/>
</dbReference>
<proteinExistence type="predicted"/>
<dbReference type="Proteomes" id="UP000052022">
    <property type="component" value="Unassembled WGS sequence"/>
</dbReference>
<dbReference type="PROSITE" id="PS51257">
    <property type="entry name" value="PROKAR_LIPOPROTEIN"/>
    <property type="match status" value="1"/>
</dbReference>
<evidence type="ECO:0008006" key="4">
    <source>
        <dbReference type="Google" id="ProtNLM"/>
    </source>
</evidence>
<dbReference type="STRING" id="928856.SAMN04488049_103121"/>
<evidence type="ECO:0000256" key="1">
    <source>
        <dbReference type="SAM" id="SignalP"/>
    </source>
</evidence>
<protein>
    <recommendedName>
        <fullName evidence="4">Argininosuccinate lyase</fullName>
    </recommendedName>
</protein>
<sequence length="55" mass="5751">MKHSLAAFLLLALAACGGPYVDQPARKTPERKTEAPVKTGVTISGEARVGVKTTL</sequence>
<dbReference type="AlphaFoldDB" id="A0A0P1GKP7"/>
<dbReference type="EMBL" id="CYSD01000012">
    <property type="protein sequence ID" value="CUH75998.1"/>
    <property type="molecule type" value="Genomic_DNA"/>
</dbReference>
<feature type="signal peptide" evidence="1">
    <location>
        <begin position="1"/>
        <end position="17"/>
    </location>
</feature>
<accession>A0A0P1GKP7</accession>
<keyword evidence="1" id="KW-0732">Signal</keyword>
<organism evidence="2 3">
    <name type="scientific">Tritonibacter multivorans</name>
    <dbReference type="NCBI Taxonomy" id="928856"/>
    <lineage>
        <taxon>Bacteria</taxon>
        <taxon>Pseudomonadati</taxon>
        <taxon>Pseudomonadota</taxon>
        <taxon>Alphaproteobacteria</taxon>
        <taxon>Rhodobacterales</taxon>
        <taxon>Paracoccaceae</taxon>
        <taxon>Tritonibacter</taxon>
    </lineage>
</organism>
<reference evidence="2 3" key="1">
    <citation type="submission" date="2015-09" db="EMBL/GenBank/DDBJ databases">
        <authorList>
            <consortium name="Swine Surveillance"/>
        </authorList>
    </citation>
    <scope>NUCLEOTIDE SEQUENCE [LARGE SCALE GENOMIC DNA]</scope>
    <source>
        <strain evidence="2 3">CECT 7557</strain>
    </source>
</reference>
<feature type="chain" id="PRO_5006063535" description="Argininosuccinate lyase" evidence="1">
    <location>
        <begin position="18"/>
        <end position="55"/>
    </location>
</feature>
<evidence type="ECO:0000313" key="3">
    <source>
        <dbReference type="Proteomes" id="UP000052022"/>
    </source>
</evidence>
<gene>
    <name evidence="2" type="ORF">TRM7557_00661</name>
</gene>
<evidence type="ECO:0000313" key="2">
    <source>
        <dbReference type="EMBL" id="CUH75998.1"/>
    </source>
</evidence>